<accession>A0A8S5NUE1</accession>
<reference evidence="1" key="1">
    <citation type="journal article" date="2021" name="Proc. Natl. Acad. Sci. U.S.A.">
        <title>A Catalog of Tens of Thousands of Viruses from Human Metagenomes Reveals Hidden Associations with Chronic Diseases.</title>
        <authorList>
            <person name="Tisza M.J."/>
            <person name="Buck C.B."/>
        </authorList>
    </citation>
    <scope>NUCLEOTIDE SEQUENCE</scope>
    <source>
        <strain evidence="1">CtkmZ20</strain>
    </source>
</reference>
<proteinExistence type="predicted"/>
<protein>
    <submittedName>
        <fullName evidence="1">Uncharacterized protein</fullName>
    </submittedName>
</protein>
<sequence>MKKIEVGMRVYCDIHSQSKEHIVTHVSEKRGFAGIDNEFWWPIYQCFPCDETTLPKKRS</sequence>
<organism evidence="1">
    <name type="scientific">Myoviridae sp. ctkmZ20</name>
    <dbReference type="NCBI Taxonomy" id="2825166"/>
    <lineage>
        <taxon>Viruses</taxon>
        <taxon>Duplodnaviria</taxon>
        <taxon>Heunggongvirae</taxon>
        <taxon>Uroviricota</taxon>
        <taxon>Caudoviricetes</taxon>
    </lineage>
</organism>
<evidence type="ECO:0000313" key="1">
    <source>
        <dbReference type="EMBL" id="DAD97808.1"/>
    </source>
</evidence>
<name>A0A8S5NUE1_9CAUD</name>
<dbReference type="EMBL" id="BK015248">
    <property type="protein sequence ID" value="DAD97808.1"/>
    <property type="molecule type" value="Genomic_DNA"/>
</dbReference>